<sequence length="462" mass="50845">MSEIQPLQVKSGNTNVTLSLINDNFSIAFDNSIHGKPISIPSRNILDISLKTLESTTSANVIINALVGVKKLCLKSFNYSPVDIELATSWTKSVKDVIYKKTKPSKHLKVFINPFSGTGKATKVFNNEIKPIFDAAGCTYDITITKDINNARDIMQTIDLKPYDAIVGVSGDGIIHEIINGLLTRENLNDATIPIGVIPAGSGNALNICLHGEAVCRSLQHSALTIVKGVPMKIDVCSITQGDKRFFSFMSQTYGVIADCDLGTENLRCLGGFRFIIGALKAIIEGRSYGCELAMKVAESNKDIIRDTYRKEYTSNRNSVPMSCDNKYGTVNDPIPDDWTILTDDVSTILGGKVPWIGKGTIPFTYALPSDGLIDLVVARRDKLSRIKSLTFMTELETGNHIKMKEIDYYKVEAFRLTPKNSKNGYISIDGENADFAPFQVEVLSQLINIISIDGKYQYVDI</sequence>
<dbReference type="PANTHER" id="PTHR12358">
    <property type="entry name" value="SPHINGOSINE KINASE"/>
    <property type="match status" value="1"/>
</dbReference>
<keyword evidence="3 6" id="KW-0418">Kinase</keyword>
<gene>
    <name evidence="6" type="ORF">F8M41_019210</name>
</gene>
<dbReference type="PROSITE" id="PS50146">
    <property type="entry name" value="DAGK"/>
    <property type="match status" value="1"/>
</dbReference>
<dbReference type="InterPro" id="IPR001206">
    <property type="entry name" value="Diacylglycerol_kinase_cat_dom"/>
</dbReference>
<keyword evidence="7" id="KW-1185">Reference proteome</keyword>
<dbReference type="OrthoDB" id="3853857at2759"/>
<keyword evidence="2" id="KW-0547">Nucleotide-binding</keyword>
<comment type="caution">
    <text evidence="6">The sequence shown here is derived from an EMBL/GenBank/DDBJ whole genome shotgun (WGS) entry which is preliminary data.</text>
</comment>
<dbReference type="Proteomes" id="UP000439903">
    <property type="component" value="Unassembled WGS sequence"/>
</dbReference>
<dbReference type="GO" id="GO:0046512">
    <property type="term" value="P:sphingosine biosynthetic process"/>
    <property type="evidence" value="ECO:0007669"/>
    <property type="project" value="TreeGrafter"/>
</dbReference>
<evidence type="ECO:0000313" key="6">
    <source>
        <dbReference type="EMBL" id="KAF0506092.1"/>
    </source>
</evidence>
<evidence type="ECO:0000256" key="2">
    <source>
        <dbReference type="ARBA" id="ARBA00022741"/>
    </source>
</evidence>
<dbReference type="PANTHER" id="PTHR12358:SF31">
    <property type="entry name" value="ACYLGLYCEROL KINASE, MITOCHONDRIAL"/>
    <property type="match status" value="1"/>
</dbReference>
<evidence type="ECO:0000256" key="3">
    <source>
        <dbReference type="ARBA" id="ARBA00022777"/>
    </source>
</evidence>
<dbReference type="Pfam" id="PF19279">
    <property type="entry name" value="YegS_C"/>
    <property type="match status" value="1"/>
</dbReference>
<dbReference type="Pfam" id="PF00781">
    <property type="entry name" value="DAGK_cat"/>
    <property type="match status" value="1"/>
</dbReference>
<dbReference type="InterPro" id="IPR050187">
    <property type="entry name" value="Lipid_Phosphate_FormReg"/>
</dbReference>
<dbReference type="AlphaFoldDB" id="A0A8H4AKK0"/>
<keyword evidence="4" id="KW-0067">ATP-binding</keyword>
<name>A0A8H4AKK0_GIGMA</name>
<protein>
    <submittedName>
        <fullName evidence="6">Sphingosine kinase</fullName>
    </submittedName>
</protein>
<feature type="domain" description="DAGKc" evidence="5">
    <location>
        <begin position="103"/>
        <end position="243"/>
    </location>
</feature>
<dbReference type="GO" id="GO:0001727">
    <property type="term" value="F:lipid kinase activity"/>
    <property type="evidence" value="ECO:0007669"/>
    <property type="project" value="TreeGrafter"/>
</dbReference>
<evidence type="ECO:0000256" key="4">
    <source>
        <dbReference type="ARBA" id="ARBA00022840"/>
    </source>
</evidence>
<dbReference type="InterPro" id="IPR045540">
    <property type="entry name" value="YegS/DAGK_C"/>
</dbReference>
<proteinExistence type="predicted"/>
<dbReference type="EMBL" id="WTPW01000491">
    <property type="protein sequence ID" value="KAF0506092.1"/>
    <property type="molecule type" value="Genomic_DNA"/>
</dbReference>
<evidence type="ECO:0000256" key="1">
    <source>
        <dbReference type="ARBA" id="ARBA00022679"/>
    </source>
</evidence>
<dbReference type="GO" id="GO:0005524">
    <property type="term" value="F:ATP binding"/>
    <property type="evidence" value="ECO:0007669"/>
    <property type="project" value="UniProtKB-KW"/>
</dbReference>
<dbReference type="SUPFAM" id="SSF111331">
    <property type="entry name" value="NAD kinase/diacylglycerol kinase-like"/>
    <property type="match status" value="1"/>
</dbReference>
<evidence type="ECO:0000259" key="5">
    <source>
        <dbReference type="PROSITE" id="PS50146"/>
    </source>
</evidence>
<dbReference type="SMART" id="SM00046">
    <property type="entry name" value="DAGKc"/>
    <property type="match status" value="1"/>
</dbReference>
<dbReference type="InterPro" id="IPR017438">
    <property type="entry name" value="ATP-NAD_kinase_N"/>
</dbReference>
<dbReference type="Gene3D" id="3.40.50.10330">
    <property type="entry name" value="Probable inorganic polyphosphate/atp-NAD kinase, domain 1"/>
    <property type="match status" value="1"/>
</dbReference>
<accession>A0A8H4AKK0</accession>
<evidence type="ECO:0000313" key="7">
    <source>
        <dbReference type="Proteomes" id="UP000439903"/>
    </source>
</evidence>
<dbReference type="GO" id="GO:0016020">
    <property type="term" value="C:membrane"/>
    <property type="evidence" value="ECO:0007669"/>
    <property type="project" value="TreeGrafter"/>
</dbReference>
<reference evidence="6 7" key="1">
    <citation type="journal article" date="2019" name="Environ. Microbiol.">
        <title>At the nexus of three kingdoms: the genome of the mycorrhizal fungus Gigaspora margarita provides insights into plant, endobacterial and fungal interactions.</title>
        <authorList>
            <person name="Venice F."/>
            <person name="Ghignone S."/>
            <person name="Salvioli di Fossalunga A."/>
            <person name="Amselem J."/>
            <person name="Novero M."/>
            <person name="Xianan X."/>
            <person name="Sedzielewska Toro K."/>
            <person name="Morin E."/>
            <person name="Lipzen A."/>
            <person name="Grigoriev I.V."/>
            <person name="Henrissat B."/>
            <person name="Martin F.M."/>
            <person name="Bonfante P."/>
        </authorList>
    </citation>
    <scope>NUCLEOTIDE SEQUENCE [LARGE SCALE GENOMIC DNA]</scope>
    <source>
        <strain evidence="6 7">BEG34</strain>
    </source>
</reference>
<dbReference type="Gene3D" id="2.60.200.40">
    <property type="match status" value="1"/>
</dbReference>
<organism evidence="6 7">
    <name type="scientific">Gigaspora margarita</name>
    <dbReference type="NCBI Taxonomy" id="4874"/>
    <lineage>
        <taxon>Eukaryota</taxon>
        <taxon>Fungi</taxon>
        <taxon>Fungi incertae sedis</taxon>
        <taxon>Mucoromycota</taxon>
        <taxon>Glomeromycotina</taxon>
        <taxon>Glomeromycetes</taxon>
        <taxon>Diversisporales</taxon>
        <taxon>Gigasporaceae</taxon>
        <taxon>Gigaspora</taxon>
    </lineage>
</organism>
<dbReference type="GO" id="GO:0005737">
    <property type="term" value="C:cytoplasm"/>
    <property type="evidence" value="ECO:0007669"/>
    <property type="project" value="TreeGrafter"/>
</dbReference>
<dbReference type="InterPro" id="IPR016064">
    <property type="entry name" value="NAD/diacylglycerol_kinase_sf"/>
</dbReference>
<keyword evidence="1" id="KW-0808">Transferase</keyword>